<name>X1K456_9ZZZZ</name>
<accession>X1K456</accession>
<sequence length="98" mass="11763">VNYFPHLINQGKTLYILESKFSNNGYSTLFKILEVLGQTEYHYYNCNEKNNWEYLLAKTHLEDKILNDIIETICAKNTYIIRFVFSTINHWNYMVKNT</sequence>
<proteinExistence type="predicted"/>
<dbReference type="EMBL" id="BARU01047706">
    <property type="protein sequence ID" value="GAI01343.1"/>
    <property type="molecule type" value="Genomic_DNA"/>
</dbReference>
<organism evidence="1">
    <name type="scientific">marine sediment metagenome</name>
    <dbReference type="NCBI Taxonomy" id="412755"/>
    <lineage>
        <taxon>unclassified sequences</taxon>
        <taxon>metagenomes</taxon>
        <taxon>ecological metagenomes</taxon>
    </lineage>
</organism>
<comment type="caution">
    <text evidence="1">The sequence shown here is derived from an EMBL/GenBank/DDBJ whole genome shotgun (WGS) entry which is preliminary data.</text>
</comment>
<feature type="non-terminal residue" evidence="1">
    <location>
        <position position="98"/>
    </location>
</feature>
<gene>
    <name evidence="1" type="ORF">S03H2_71340</name>
</gene>
<dbReference type="AlphaFoldDB" id="X1K456"/>
<protein>
    <submittedName>
        <fullName evidence="1">Uncharacterized protein</fullName>
    </submittedName>
</protein>
<reference evidence="1" key="1">
    <citation type="journal article" date="2014" name="Front. Microbiol.">
        <title>High frequency of phylogenetically diverse reductive dehalogenase-homologous genes in deep subseafloor sedimentary metagenomes.</title>
        <authorList>
            <person name="Kawai M."/>
            <person name="Futagami T."/>
            <person name="Toyoda A."/>
            <person name="Takaki Y."/>
            <person name="Nishi S."/>
            <person name="Hori S."/>
            <person name="Arai W."/>
            <person name="Tsubouchi T."/>
            <person name="Morono Y."/>
            <person name="Uchiyama I."/>
            <person name="Ito T."/>
            <person name="Fujiyama A."/>
            <person name="Inagaki F."/>
            <person name="Takami H."/>
        </authorList>
    </citation>
    <scope>NUCLEOTIDE SEQUENCE</scope>
    <source>
        <strain evidence="1">Expedition CK06-06</strain>
    </source>
</reference>
<evidence type="ECO:0000313" key="1">
    <source>
        <dbReference type="EMBL" id="GAI01343.1"/>
    </source>
</evidence>
<feature type="non-terminal residue" evidence="1">
    <location>
        <position position="1"/>
    </location>
</feature>